<feature type="binding site" evidence="9">
    <location>
        <position position="174"/>
    </location>
    <ligand>
        <name>Mg(2+)</name>
        <dbReference type="ChEBI" id="CHEBI:18420"/>
    </ligand>
</feature>
<dbReference type="NCBIfam" id="NF008954">
    <property type="entry name" value="PRK12296.1"/>
    <property type="match status" value="1"/>
</dbReference>
<feature type="binding site" evidence="9">
    <location>
        <begin position="311"/>
        <end position="313"/>
    </location>
    <ligand>
        <name>GTP</name>
        <dbReference type="ChEBI" id="CHEBI:37565"/>
    </ligand>
</feature>
<dbReference type="GO" id="GO:0003924">
    <property type="term" value="F:GTPase activity"/>
    <property type="evidence" value="ECO:0007669"/>
    <property type="project" value="UniProtKB-UniRule"/>
</dbReference>
<evidence type="ECO:0000256" key="6">
    <source>
        <dbReference type="ARBA" id="ARBA00022801"/>
    </source>
</evidence>
<feature type="domain" description="OCT" evidence="11">
    <location>
        <begin position="337"/>
        <end position="425"/>
    </location>
</feature>
<evidence type="ECO:0000256" key="2">
    <source>
        <dbReference type="ARBA" id="ARBA00007699"/>
    </source>
</evidence>
<gene>
    <name evidence="9" type="primary">obg</name>
    <name evidence="13" type="synonym">cgtA</name>
    <name evidence="13" type="ORF">CLOLEP_02657</name>
</gene>
<dbReference type="EMBL" id="ABCB02000019">
    <property type="protein sequence ID" value="EDO61045.1"/>
    <property type="molecule type" value="Genomic_DNA"/>
</dbReference>
<dbReference type="InterPro" id="IPR006169">
    <property type="entry name" value="GTP1_OBG_dom"/>
</dbReference>
<evidence type="ECO:0000256" key="7">
    <source>
        <dbReference type="ARBA" id="ARBA00022842"/>
    </source>
</evidence>
<dbReference type="SUPFAM" id="SSF102741">
    <property type="entry name" value="Obg GTP-binding protein C-terminal domain"/>
    <property type="match status" value="1"/>
</dbReference>
<reference evidence="13 14" key="1">
    <citation type="submission" date="2007-08" db="EMBL/GenBank/DDBJ databases">
        <title>Draft genome sequence of Clostridium leptum (DSM 753).</title>
        <authorList>
            <person name="Sudarsanam P."/>
            <person name="Ley R."/>
            <person name="Guruge J."/>
            <person name="Turnbaugh P.J."/>
            <person name="Mahowald M."/>
            <person name="Liep D."/>
            <person name="Gordon J."/>
        </authorList>
    </citation>
    <scope>NUCLEOTIDE SEQUENCE [LARGE SCALE GENOMIC DNA]</scope>
    <source>
        <strain evidence="13 14">DSM 753</strain>
    </source>
</reference>
<evidence type="ECO:0000259" key="11">
    <source>
        <dbReference type="PROSITE" id="PS51881"/>
    </source>
</evidence>
<keyword evidence="6 9" id="KW-0378">Hydrolase</keyword>
<keyword evidence="8 9" id="KW-0342">GTP-binding</keyword>
<dbReference type="PROSITE" id="PS51710">
    <property type="entry name" value="G_OBG"/>
    <property type="match status" value="1"/>
</dbReference>
<dbReference type="HOGENOM" id="CLU_011747_2_1_9"/>
<comment type="similarity">
    <text evidence="2 9">Belongs to the TRAFAC class OBG-HflX-like GTPase superfamily. OBG GTPase family.</text>
</comment>
<dbReference type="FunFam" id="2.70.210.12:FF:000001">
    <property type="entry name" value="GTPase Obg"/>
    <property type="match status" value="1"/>
</dbReference>
<dbReference type="PROSITE" id="PS51881">
    <property type="entry name" value="OCT"/>
    <property type="match status" value="1"/>
</dbReference>
<dbReference type="HAMAP" id="MF_01454">
    <property type="entry name" value="GTPase_Obg"/>
    <property type="match status" value="1"/>
</dbReference>
<dbReference type="PANTHER" id="PTHR11702:SF31">
    <property type="entry name" value="MITOCHONDRIAL RIBOSOME-ASSOCIATED GTPASE 2"/>
    <property type="match status" value="1"/>
</dbReference>
<dbReference type="InterPro" id="IPR027417">
    <property type="entry name" value="P-loop_NTPase"/>
</dbReference>
<feature type="domain" description="Obg" evidence="12">
    <location>
        <begin position="3"/>
        <end position="160"/>
    </location>
</feature>
<feature type="binding site" evidence="9">
    <location>
        <begin position="283"/>
        <end position="286"/>
    </location>
    <ligand>
        <name>GTP</name>
        <dbReference type="ChEBI" id="CHEBI:37565"/>
    </ligand>
</feature>
<comment type="subcellular location">
    <subcellularLocation>
        <location evidence="9">Cytoplasm</location>
    </subcellularLocation>
</comment>
<sequence length="425" mass="46584">MALLFVDIAKIRIKAGDGGNGAVSFRREKYVAAGGPDGGDGGRGGNIVFQADTNLSTLADFRYQRKYTAQNGENGRGSRCNGKSAPDLVIRVPLGTVVKDAETGRIIADLSDYEPHVAAKGGKGGWGNIHFATATRQVPRFAKPGIPGEALEVTLELKLLADVGLVGFPNVGKSTLVSVVSEAKPVIADYHFTTLTPVLGVVHMGESSFVMADIPGLIEGAWEGVGLGHQFLRHVDRCRMLVHIVDVSGSEGRDPKEDFRVINQELAKFNPVLAKRPMLVAGNKCDLATDEQIQEFKEFVENQGYAFFPMMAAISYQVEPLLKKIQEMLSALPPVERYEPEPVPVLPAEEIGRHDVKITVQDRVYFVEGEWLLQVMKSVNFDDYESLQYFQRVLISSGVIDRLREAGIQEGDTVSIYDVEFDFVN</sequence>
<dbReference type="Gene3D" id="2.70.210.12">
    <property type="entry name" value="GTP1/OBG domain"/>
    <property type="match status" value="1"/>
</dbReference>
<feature type="binding site" evidence="9">
    <location>
        <begin position="167"/>
        <end position="174"/>
    </location>
    <ligand>
        <name>GTP</name>
        <dbReference type="ChEBI" id="CHEBI:37565"/>
    </ligand>
</feature>
<evidence type="ECO:0000313" key="13">
    <source>
        <dbReference type="EMBL" id="EDO61045.1"/>
    </source>
</evidence>
<dbReference type="InterPro" id="IPR036346">
    <property type="entry name" value="GTP-bd_prot_GTP1/OBG_C_sf"/>
</dbReference>
<dbReference type="InterPro" id="IPR006073">
    <property type="entry name" value="GTP-bd"/>
</dbReference>
<dbReference type="SUPFAM" id="SSF82051">
    <property type="entry name" value="Obg GTP-binding protein N-terminal domain"/>
    <property type="match status" value="1"/>
</dbReference>
<accession>A7VVP5</accession>
<evidence type="ECO:0000259" key="12">
    <source>
        <dbReference type="PROSITE" id="PS51883"/>
    </source>
</evidence>
<keyword evidence="3 9" id="KW-0963">Cytoplasm</keyword>
<dbReference type="GO" id="GO:0000287">
    <property type="term" value="F:magnesium ion binding"/>
    <property type="evidence" value="ECO:0007669"/>
    <property type="project" value="InterPro"/>
</dbReference>
<feature type="binding site" evidence="9">
    <location>
        <begin position="192"/>
        <end position="196"/>
    </location>
    <ligand>
        <name>GTP</name>
        <dbReference type="ChEBI" id="CHEBI:37565"/>
    </ligand>
</feature>
<dbReference type="SUPFAM" id="SSF52540">
    <property type="entry name" value="P-loop containing nucleoside triphosphate hydrolases"/>
    <property type="match status" value="1"/>
</dbReference>
<dbReference type="EC" id="3.6.5.-" evidence="9"/>
<dbReference type="NCBIfam" id="NF008955">
    <property type="entry name" value="PRK12297.1"/>
    <property type="match status" value="1"/>
</dbReference>
<dbReference type="Proteomes" id="UP000003490">
    <property type="component" value="Unassembled WGS sequence"/>
</dbReference>
<dbReference type="eggNOG" id="COG0536">
    <property type="taxonomic scope" value="Bacteria"/>
</dbReference>
<dbReference type="InterPro" id="IPR006074">
    <property type="entry name" value="GTP1-OBG_CS"/>
</dbReference>
<evidence type="ECO:0000256" key="9">
    <source>
        <dbReference type="HAMAP-Rule" id="MF_01454"/>
    </source>
</evidence>
<evidence type="ECO:0000259" key="10">
    <source>
        <dbReference type="PROSITE" id="PS51710"/>
    </source>
</evidence>
<dbReference type="NCBIfam" id="NF008956">
    <property type="entry name" value="PRK12299.1"/>
    <property type="match status" value="1"/>
</dbReference>
<dbReference type="Gene3D" id="3.40.50.300">
    <property type="entry name" value="P-loop containing nucleotide triphosphate hydrolases"/>
    <property type="match status" value="1"/>
</dbReference>
<evidence type="ECO:0000256" key="1">
    <source>
        <dbReference type="ARBA" id="ARBA00001946"/>
    </source>
</evidence>
<dbReference type="Pfam" id="PF01926">
    <property type="entry name" value="MMR_HSR1"/>
    <property type="match status" value="1"/>
</dbReference>
<dbReference type="Pfam" id="PF09269">
    <property type="entry name" value="DUF1967"/>
    <property type="match status" value="1"/>
</dbReference>
<dbReference type="InterPro" id="IPR031167">
    <property type="entry name" value="G_OBG"/>
</dbReference>
<dbReference type="GO" id="GO:0005525">
    <property type="term" value="F:GTP binding"/>
    <property type="evidence" value="ECO:0007669"/>
    <property type="project" value="UniProtKB-UniRule"/>
</dbReference>
<evidence type="ECO:0000256" key="5">
    <source>
        <dbReference type="ARBA" id="ARBA00022741"/>
    </source>
</evidence>
<dbReference type="Pfam" id="PF01018">
    <property type="entry name" value="GTP1_OBG"/>
    <property type="match status" value="1"/>
</dbReference>
<comment type="subunit">
    <text evidence="9">Monomer.</text>
</comment>
<protein>
    <recommendedName>
        <fullName evidence="9">GTPase Obg</fullName>
        <ecNumber evidence="9">3.6.5.-</ecNumber>
    </recommendedName>
    <alternativeName>
        <fullName evidence="9">GTP-binding protein Obg</fullName>
    </alternativeName>
</protein>
<organism evidence="13 14">
    <name type="scientific">[Clostridium] leptum DSM 753</name>
    <dbReference type="NCBI Taxonomy" id="428125"/>
    <lineage>
        <taxon>Bacteria</taxon>
        <taxon>Bacillati</taxon>
        <taxon>Bacillota</taxon>
        <taxon>Clostridia</taxon>
        <taxon>Eubacteriales</taxon>
        <taxon>Oscillospiraceae</taxon>
        <taxon>Oscillospiraceae incertae sedis</taxon>
    </lineage>
</organism>
<keyword evidence="4 9" id="KW-0479">Metal-binding</keyword>
<dbReference type="InterPro" id="IPR045086">
    <property type="entry name" value="OBG_GTPase"/>
</dbReference>
<dbReference type="PROSITE" id="PS51883">
    <property type="entry name" value="OBG"/>
    <property type="match status" value="1"/>
</dbReference>
<name>A7VVP5_9FIRM</name>
<evidence type="ECO:0000256" key="8">
    <source>
        <dbReference type="ARBA" id="ARBA00023134"/>
    </source>
</evidence>
<keyword evidence="7 9" id="KW-0460">Magnesium</keyword>
<feature type="binding site" evidence="9">
    <location>
        <position position="194"/>
    </location>
    <ligand>
        <name>Mg(2+)</name>
        <dbReference type="ChEBI" id="CHEBI:18420"/>
    </ligand>
</feature>
<feature type="binding site" evidence="9">
    <location>
        <begin position="213"/>
        <end position="216"/>
    </location>
    <ligand>
        <name>GTP</name>
        <dbReference type="ChEBI" id="CHEBI:37565"/>
    </ligand>
</feature>
<dbReference type="PRINTS" id="PR00326">
    <property type="entry name" value="GTP1OBG"/>
</dbReference>
<dbReference type="PANTHER" id="PTHR11702">
    <property type="entry name" value="DEVELOPMENTALLY REGULATED GTP-BINDING PROTEIN-RELATED"/>
    <property type="match status" value="1"/>
</dbReference>
<dbReference type="NCBIfam" id="TIGR03595">
    <property type="entry name" value="Obg_CgtA_exten"/>
    <property type="match status" value="1"/>
</dbReference>
<feature type="domain" description="OBG-type G" evidence="10">
    <location>
        <begin position="161"/>
        <end position="330"/>
    </location>
</feature>
<comment type="function">
    <text evidence="9">An essential GTPase which binds GTP, GDP and possibly (p)ppGpp with moderate affinity, with high nucleotide exchange rates and a fairly low GTP hydrolysis rate. Plays a role in control of the cell cycle, stress response, ribosome biogenesis and in those bacteria that undergo differentiation, in morphogenesis control.</text>
</comment>
<dbReference type="GO" id="GO:0042254">
    <property type="term" value="P:ribosome biogenesis"/>
    <property type="evidence" value="ECO:0007669"/>
    <property type="project" value="UniProtKB-UniRule"/>
</dbReference>
<proteinExistence type="inferred from homology"/>
<dbReference type="InterPro" id="IPR014100">
    <property type="entry name" value="GTP-bd_Obg/CgtA"/>
</dbReference>
<comment type="cofactor">
    <cofactor evidence="1 9">
        <name>Mg(2+)</name>
        <dbReference type="ChEBI" id="CHEBI:18420"/>
    </cofactor>
</comment>
<comment type="caution">
    <text evidence="13">The sequence shown here is derived from an EMBL/GenBank/DDBJ whole genome shotgun (WGS) entry which is preliminary data.</text>
</comment>
<keyword evidence="5 9" id="KW-0547">Nucleotide-binding</keyword>
<evidence type="ECO:0000256" key="3">
    <source>
        <dbReference type="ARBA" id="ARBA00022490"/>
    </source>
</evidence>
<dbReference type="CDD" id="cd01898">
    <property type="entry name" value="Obg"/>
    <property type="match status" value="1"/>
</dbReference>
<evidence type="ECO:0000256" key="4">
    <source>
        <dbReference type="ARBA" id="ARBA00022723"/>
    </source>
</evidence>
<dbReference type="NCBIfam" id="TIGR02729">
    <property type="entry name" value="Obg_CgtA"/>
    <property type="match status" value="1"/>
</dbReference>
<evidence type="ECO:0000313" key="14">
    <source>
        <dbReference type="Proteomes" id="UP000003490"/>
    </source>
</evidence>
<dbReference type="InterPro" id="IPR036726">
    <property type="entry name" value="GTP1_OBG_dom_sf"/>
</dbReference>
<dbReference type="PROSITE" id="PS00905">
    <property type="entry name" value="GTP1_OBG"/>
    <property type="match status" value="1"/>
</dbReference>
<dbReference type="Gene3D" id="3.30.300.350">
    <property type="entry name" value="GTP-binding protein OBG, C-terminal domain"/>
    <property type="match status" value="1"/>
</dbReference>
<dbReference type="InterPro" id="IPR015349">
    <property type="entry name" value="OCT_dom"/>
</dbReference>
<dbReference type="AlphaFoldDB" id="A7VVP5"/>
<dbReference type="GO" id="GO:0005737">
    <property type="term" value="C:cytoplasm"/>
    <property type="evidence" value="ECO:0007669"/>
    <property type="project" value="UniProtKB-SubCell"/>
</dbReference>
<reference evidence="13 14" key="2">
    <citation type="submission" date="2007-08" db="EMBL/GenBank/DDBJ databases">
        <authorList>
            <person name="Fulton L."/>
            <person name="Clifton S."/>
            <person name="Fulton B."/>
            <person name="Xu J."/>
            <person name="Minx P."/>
            <person name="Pepin K.H."/>
            <person name="Johnson M."/>
            <person name="Thiruvilangam P."/>
            <person name="Bhonagiri V."/>
            <person name="Nash W.E."/>
            <person name="Wang C."/>
            <person name="Mardis E.R."/>
            <person name="Wilson R.K."/>
        </authorList>
    </citation>
    <scope>NUCLEOTIDE SEQUENCE [LARGE SCALE GENOMIC DNA]</scope>
    <source>
        <strain evidence="13 14">DSM 753</strain>
    </source>
</reference>